<gene>
    <name evidence="1" type="ORF">SDC9_93559</name>
</gene>
<proteinExistence type="predicted"/>
<dbReference type="AlphaFoldDB" id="A0A645A1D4"/>
<organism evidence="1">
    <name type="scientific">bioreactor metagenome</name>
    <dbReference type="NCBI Taxonomy" id="1076179"/>
    <lineage>
        <taxon>unclassified sequences</taxon>
        <taxon>metagenomes</taxon>
        <taxon>ecological metagenomes</taxon>
    </lineage>
</organism>
<name>A0A645A1D4_9ZZZZ</name>
<protein>
    <submittedName>
        <fullName evidence="1">Uncharacterized protein</fullName>
    </submittedName>
</protein>
<sequence length="198" mass="20389">MVPGVGVQNVQLVDFVEVMLLGVGREHAGDAGVEAAAQQGGNARLLEALPVGPLPAVLKLRRVQRLVVGRVHIVGFGGQAGVHDGEILIGKGQVNHHIGLKALDQGHQLGHAVRVHLGGVNFGLAAVQLGLNGVALGLCAAGNHNFLENIAVLAAFVNGDAGHAAAADNQCLSHGLLPLNFSKILFYAYSTARSLSHT</sequence>
<dbReference type="EMBL" id="VSSQ01011445">
    <property type="protein sequence ID" value="MPM46852.1"/>
    <property type="molecule type" value="Genomic_DNA"/>
</dbReference>
<accession>A0A645A1D4</accession>
<evidence type="ECO:0000313" key="1">
    <source>
        <dbReference type="EMBL" id="MPM46852.1"/>
    </source>
</evidence>
<reference evidence="1" key="1">
    <citation type="submission" date="2019-08" db="EMBL/GenBank/DDBJ databases">
        <authorList>
            <person name="Kucharzyk K."/>
            <person name="Murdoch R.W."/>
            <person name="Higgins S."/>
            <person name="Loffler F."/>
        </authorList>
    </citation>
    <scope>NUCLEOTIDE SEQUENCE</scope>
</reference>
<comment type="caution">
    <text evidence="1">The sequence shown here is derived from an EMBL/GenBank/DDBJ whole genome shotgun (WGS) entry which is preliminary data.</text>
</comment>